<evidence type="ECO:0000256" key="11">
    <source>
        <dbReference type="ARBA" id="ARBA00072251"/>
    </source>
</evidence>
<evidence type="ECO:0000256" key="3">
    <source>
        <dbReference type="ARBA" id="ARBA00022475"/>
    </source>
</evidence>
<gene>
    <name evidence="14" type="primary">yejE</name>
    <name evidence="14" type="ORF">DB43_GV00200</name>
</gene>
<evidence type="ECO:0000256" key="8">
    <source>
        <dbReference type="ARBA" id="ARBA00022989"/>
    </source>
</evidence>
<feature type="transmembrane region" description="Helical" evidence="12">
    <location>
        <begin position="409"/>
        <end position="429"/>
    </location>
</feature>
<evidence type="ECO:0000256" key="2">
    <source>
        <dbReference type="ARBA" id="ARBA00022448"/>
    </source>
</evidence>
<comment type="caution">
    <text evidence="14">The sequence shown here is derived from an EMBL/GenBank/DDBJ whole genome shotgun (WGS) entry which is preliminary data.</text>
</comment>
<evidence type="ECO:0000313" key="14">
    <source>
        <dbReference type="EMBL" id="KIA77070.1"/>
    </source>
</evidence>
<evidence type="ECO:0000256" key="5">
    <source>
        <dbReference type="ARBA" id="ARBA00022692"/>
    </source>
</evidence>
<feature type="transmembrane region" description="Helical" evidence="12">
    <location>
        <begin position="104"/>
        <end position="124"/>
    </location>
</feature>
<dbReference type="RefSeq" id="WP_013925461.1">
    <property type="nucleotide sequence ID" value="NZ_JSAM01000091.1"/>
</dbReference>
<sequence>MDINSHYDPYWSMIWKQFKKHPMGMIGLVIVCLFLFVGIYAPLLASSKPLFVIFENTWFFPLFRYLFYPGFYTKRLDIFFNLLMFTTPFALLGLWMLRNHPKKLRCVLMAIFFIQMALFLGVAFQTSQDPGASPQNKQSSSYDWKAEVKQMNPYARLNLILRYQQRAKQHARLVKMVEAQAGEVSKSLPKITSLWNLDQENDLFILEQQQKILENSSPDSDSHQLALDKITYIRDRQKWLEAQSQKLSFQIMPLIRHFHWEEDAGGDQNLNRYIEWWELTRVNRKDLVSALIFGTRISLVVGILSVGAALLIGIPIGAFAGYYGGKVDIVVCRLLEIWESMPTFFMLLMIVAILQNKSIFLVIAIIGLFGWTTFSRYIRGEFLKQRNLSYVEACQSLGFSNGYIMFSHILPNAIPPLLTLLPFAIMGAITSEAGLSFLGLGEEGSCSWGVLMDEGRTAFPGESYLLWPPAILLTTLLIAIALVGDALRDALDPKMHR</sequence>
<keyword evidence="6" id="KW-0571">Peptide transport</keyword>
<dbReference type="GO" id="GO:0015833">
    <property type="term" value="P:peptide transport"/>
    <property type="evidence" value="ECO:0007669"/>
    <property type="project" value="UniProtKB-KW"/>
</dbReference>
<dbReference type="OMA" id="AWINEES"/>
<feature type="transmembrane region" description="Helical" evidence="12">
    <location>
        <begin position="23"/>
        <end position="43"/>
    </location>
</feature>
<evidence type="ECO:0000313" key="15">
    <source>
        <dbReference type="Proteomes" id="UP000031307"/>
    </source>
</evidence>
<dbReference type="GO" id="GO:0015031">
    <property type="term" value="P:protein transport"/>
    <property type="evidence" value="ECO:0007669"/>
    <property type="project" value="UniProtKB-KW"/>
</dbReference>
<comment type="subcellular location">
    <subcellularLocation>
        <location evidence="1">Cell inner membrane</location>
        <topology evidence="1">Multi-pass membrane protein</topology>
    </subcellularLocation>
    <subcellularLocation>
        <location evidence="12">Cell membrane</location>
        <topology evidence="12">Multi-pass membrane protein</topology>
    </subcellularLocation>
</comment>
<dbReference type="InterPro" id="IPR050366">
    <property type="entry name" value="BP-dependent_transpt_permease"/>
</dbReference>
<evidence type="ECO:0000256" key="6">
    <source>
        <dbReference type="ARBA" id="ARBA00022856"/>
    </source>
</evidence>
<keyword evidence="5 12" id="KW-0812">Transmembrane</keyword>
<dbReference type="InterPro" id="IPR000515">
    <property type="entry name" value="MetI-like"/>
</dbReference>
<keyword evidence="4" id="KW-0997">Cell inner membrane</keyword>
<accession>A0A0C1C7P2</accession>
<dbReference type="PROSITE" id="PS50928">
    <property type="entry name" value="ABC_TM1"/>
    <property type="match status" value="1"/>
</dbReference>
<dbReference type="Gene3D" id="1.10.3720.10">
    <property type="entry name" value="MetI-like"/>
    <property type="match status" value="1"/>
</dbReference>
<keyword evidence="2 12" id="KW-0813">Transport</keyword>
<dbReference type="PATRIC" id="fig|83552.4.peg.1772"/>
<dbReference type="PANTHER" id="PTHR43386">
    <property type="entry name" value="OLIGOPEPTIDE TRANSPORT SYSTEM PERMEASE PROTEIN APPC"/>
    <property type="match status" value="1"/>
</dbReference>
<protein>
    <recommendedName>
        <fullName evidence="11">Oligopeptide transport system permease protein OppC</fullName>
    </recommendedName>
</protein>
<keyword evidence="8 12" id="KW-1133">Transmembrane helix</keyword>
<evidence type="ECO:0000256" key="10">
    <source>
        <dbReference type="ARBA" id="ARBA00024202"/>
    </source>
</evidence>
<feature type="domain" description="ABC transmembrane type-1" evidence="13">
    <location>
        <begin position="295"/>
        <end position="488"/>
    </location>
</feature>
<organism evidence="14 15">
    <name type="scientific">Parachlamydia acanthamoebae</name>
    <dbReference type="NCBI Taxonomy" id="83552"/>
    <lineage>
        <taxon>Bacteria</taxon>
        <taxon>Pseudomonadati</taxon>
        <taxon>Chlamydiota</taxon>
        <taxon>Chlamydiia</taxon>
        <taxon>Parachlamydiales</taxon>
        <taxon>Parachlamydiaceae</taxon>
        <taxon>Parachlamydia</taxon>
    </lineage>
</organism>
<comment type="similarity">
    <text evidence="10">Belongs to the binding-protein-dependent transport system permease family. OppBC subfamily.</text>
</comment>
<feature type="transmembrane region" description="Helical" evidence="12">
    <location>
        <begin position="335"/>
        <end position="353"/>
    </location>
</feature>
<keyword evidence="3" id="KW-1003">Cell membrane</keyword>
<reference evidence="14 15" key="1">
    <citation type="journal article" date="2014" name="Mol. Biol. Evol.">
        <title>Massive expansion of Ubiquitination-related gene families within the Chlamydiae.</title>
        <authorList>
            <person name="Domman D."/>
            <person name="Collingro A."/>
            <person name="Lagkouvardos I."/>
            <person name="Gehre L."/>
            <person name="Weinmaier T."/>
            <person name="Rattei T."/>
            <person name="Subtil A."/>
            <person name="Horn M."/>
        </authorList>
    </citation>
    <scope>NUCLEOTIDE SEQUENCE [LARGE SCALE GENOMIC DNA]</scope>
    <source>
        <strain evidence="14 15">OEW1</strain>
    </source>
</reference>
<dbReference type="InterPro" id="IPR035906">
    <property type="entry name" value="MetI-like_sf"/>
</dbReference>
<dbReference type="GO" id="GO:0055085">
    <property type="term" value="P:transmembrane transport"/>
    <property type="evidence" value="ECO:0007669"/>
    <property type="project" value="InterPro"/>
</dbReference>
<feature type="transmembrane region" description="Helical" evidence="12">
    <location>
        <begin position="299"/>
        <end position="323"/>
    </location>
</feature>
<keyword evidence="7" id="KW-0653">Protein transport</keyword>
<evidence type="ECO:0000256" key="7">
    <source>
        <dbReference type="ARBA" id="ARBA00022927"/>
    </source>
</evidence>
<dbReference type="AlphaFoldDB" id="A0A0C1C7P2"/>
<dbReference type="SUPFAM" id="SSF161098">
    <property type="entry name" value="MetI-like"/>
    <property type="match status" value="1"/>
</dbReference>
<dbReference type="EMBL" id="JSAM01000091">
    <property type="protein sequence ID" value="KIA77070.1"/>
    <property type="molecule type" value="Genomic_DNA"/>
</dbReference>
<name>A0A0C1C7P2_9BACT</name>
<feature type="transmembrane region" description="Helical" evidence="12">
    <location>
        <begin position="78"/>
        <end position="97"/>
    </location>
</feature>
<evidence type="ECO:0000259" key="13">
    <source>
        <dbReference type="PROSITE" id="PS50928"/>
    </source>
</evidence>
<feature type="transmembrane region" description="Helical" evidence="12">
    <location>
        <begin position="50"/>
        <end position="72"/>
    </location>
</feature>
<dbReference type="Proteomes" id="UP000031307">
    <property type="component" value="Unassembled WGS sequence"/>
</dbReference>
<feature type="transmembrane region" description="Helical" evidence="12">
    <location>
        <begin position="466"/>
        <end position="487"/>
    </location>
</feature>
<dbReference type="InterPro" id="IPR025966">
    <property type="entry name" value="OppC_N"/>
</dbReference>
<evidence type="ECO:0000256" key="12">
    <source>
        <dbReference type="RuleBase" id="RU363032"/>
    </source>
</evidence>
<dbReference type="CDD" id="cd06261">
    <property type="entry name" value="TM_PBP2"/>
    <property type="match status" value="1"/>
</dbReference>
<evidence type="ECO:0000256" key="1">
    <source>
        <dbReference type="ARBA" id="ARBA00004429"/>
    </source>
</evidence>
<dbReference type="PANTHER" id="PTHR43386:SF2">
    <property type="entry name" value="OLIGOPEPTIDE TRANSPORT SYSTEM PERMEASE PROTEIN OPPC"/>
    <property type="match status" value="1"/>
</dbReference>
<feature type="transmembrane region" description="Helical" evidence="12">
    <location>
        <begin position="359"/>
        <end position="378"/>
    </location>
</feature>
<evidence type="ECO:0000256" key="4">
    <source>
        <dbReference type="ARBA" id="ARBA00022519"/>
    </source>
</evidence>
<proteinExistence type="inferred from homology"/>
<evidence type="ECO:0000256" key="9">
    <source>
        <dbReference type="ARBA" id="ARBA00023136"/>
    </source>
</evidence>
<dbReference type="GO" id="GO:0005886">
    <property type="term" value="C:plasma membrane"/>
    <property type="evidence" value="ECO:0007669"/>
    <property type="project" value="UniProtKB-SubCell"/>
</dbReference>
<keyword evidence="9 12" id="KW-0472">Membrane</keyword>
<dbReference type="Pfam" id="PF12911">
    <property type="entry name" value="OppC_N"/>
    <property type="match status" value="1"/>
</dbReference>
<dbReference type="Pfam" id="PF00528">
    <property type="entry name" value="BPD_transp_1"/>
    <property type="match status" value="1"/>
</dbReference>